<dbReference type="GO" id="GO:0016758">
    <property type="term" value="F:hexosyltransferase activity"/>
    <property type="evidence" value="ECO:0007669"/>
    <property type="project" value="UniProtKB-ARBA"/>
</dbReference>
<evidence type="ECO:0000259" key="1">
    <source>
        <dbReference type="Pfam" id="PF00535"/>
    </source>
</evidence>
<evidence type="ECO:0000313" key="2">
    <source>
        <dbReference type="EMBL" id="VYU20882.1"/>
    </source>
</evidence>
<dbReference type="PANTHER" id="PTHR22916:SF3">
    <property type="entry name" value="UDP-GLCNAC:BETAGAL BETA-1,3-N-ACETYLGLUCOSAMINYLTRANSFERASE-LIKE PROTEIN 1"/>
    <property type="match status" value="1"/>
</dbReference>
<dbReference type="EC" id="2.4.1.305" evidence="2"/>
<dbReference type="InterPro" id="IPR001173">
    <property type="entry name" value="Glyco_trans_2-like"/>
</dbReference>
<dbReference type="Pfam" id="PF00535">
    <property type="entry name" value="Glycos_transf_2"/>
    <property type="match status" value="1"/>
</dbReference>
<sequence>MSEKVGILLATYNGEQYIREQLDSILNQTYVDWVCYIHDDGSADNTWQTIKKYESDYPDKFVVLNYEKCGGACKNFISLMKYSSENYIMFSDQDDVWAKNKIEVTLNRMKSIEADSDKPYAVFTDLYVVDENLEIISKSFMRYSKHKPNKLMERDLFVANPAPGCTMMVNRKLLQMASLCKHPEEVEMHDWWCMLIASIFGQIAYLDEPTIYYRQHGTNTLGAVDRHAGGYYLEVLKSIVLGRRYNETRGRVIAKRKMAKEVVECFDDLLPKDSIAIQLAKIEGRTKLERMKFYWRNHLYNTMQHGIWIMMAC</sequence>
<dbReference type="Gene3D" id="3.90.550.10">
    <property type="entry name" value="Spore Coat Polysaccharide Biosynthesis Protein SpsA, Chain A"/>
    <property type="match status" value="1"/>
</dbReference>
<protein>
    <submittedName>
        <fullName evidence="2">UDP-Glc:alpha-D-GlcNAc-diphosphoundecaprenol beta-1,3-glucosyltransferase WfgD</fullName>
        <ecNumber evidence="2">2.4.1.305</ecNumber>
    </submittedName>
</protein>
<dbReference type="PANTHER" id="PTHR22916">
    <property type="entry name" value="GLYCOSYLTRANSFERASE"/>
    <property type="match status" value="1"/>
</dbReference>
<dbReference type="EMBL" id="CACRUQ010000013">
    <property type="protein sequence ID" value="VYU20882.1"/>
    <property type="molecule type" value="Genomic_DNA"/>
</dbReference>
<keyword evidence="2" id="KW-0328">Glycosyltransferase</keyword>
<proteinExistence type="predicted"/>
<dbReference type="CDD" id="cd04196">
    <property type="entry name" value="GT_2_like_d"/>
    <property type="match status" value="1"/>
</dbReference>
<reference evidence="2" key="1">
    <citation type="submission" date="2019-11" db="EMBL/GenBank/DDBJ databases">
        <authorList>
            <person name="Feng L."/>
        </authorList>
    </citation>
    <scope>NUCLEOTIDE SEQUENCE</scope>
    <source>
        <strain evidence="2">RtorquesLFYP15</strain>
    </source>
</reference>
<feature type="domain" description="Glycosyltransferase 2-like" evidence="1">
    <location>
        <begin position="7"/>
        <end position="135"/>
    </location>
</feature>
<keyword evidence="2" id="KW-0808">Transferase</keyword>
<gene>
    <name evidence="2" type="primary">wfgD_1</name>
    <name evidence="2" type="ORF">RTLFYP15_01758</name>
</gene>
<dbReference type="SUPFAM" id="SSF53448">
    <property type="entry name" value="Nucleotide-diphospho-sugar transferases"/>
    <property type="match status" value="1"/>
</dbReference>
<dbReference type="InterPro" id="IPR029044">
    <property type="entry name" value="Nucleotide-diphossugar_trans"/>
</dbReference>
<dbReference type="AlphaFoldDB" id="A0A6N3CY92"/>
<name>A0A6N3CY92_9FIRM</name>
<dbReference type="RefSeq" id="WP_412346539.1">
    <property type="nucleotide sequence ID" value="NZ_CACRUQ010000013.1"/>
</dbReference>
<organism evidence="2">
    <name type="scientific">[Ruminococcus] torques</name>
    <dbReference type="NCBI Taxonomy" id="33039"/>
    <lineage>
        <taxon>Bacteria</taxon>
        <taxon>Bacillati</taxon>
        <taxon>Bacillota</taxon>
        <taxon>Clostridia</taxon>
        <taxon>Lachnospirales</taxon>
        <taxon>Lachnospiraceae</taxon>
        <taxon>Mediterraneibacter</taxon>
    </lineage>
</organism>
<accession>A0A6N3CY92</accession>